<keyword evidence="4 5" id="KW-0067">ATP-binding</keyword>
<dbReference type="PROSITE" id="PS00108">
    <property type="entry name" value="PROTEIN_KINASE_ST"/>
    <property type="match status" value="1"/>
</dbReference>
<evidence type="ECO:0000256" key="3">
    <source>
        <dbReference type="ARBA" id="ARBA00022777"/>
    </source>
</evidence>
<evidence type="ECO:0000256" key="4">
    <source>
        <dbReference type="ARBA" id="ARBA00022840"/>
    </source>
</evidence>
<dbReference type="InterPro" id="IPR000719">
    <property type="entry name" value="Prot_kinase_dom"/>
</dbReference>
<dbReference type="Gene3D" id="1.25.40.10">
    <property type="entry name" value="Tetratricopeptide repeat domain"/>
    <property type="match status" value="1"/>
</dbReference>
<dbReference type="PANTHER" id="PTHR43289:SF6">
    <property type="entry name" value="SERINE_THREONINE-PROTEIN KINASE NEKL-3"/>
    <property type="match status" value="1"/>
</dbReference>
<dbReference type="Gene3D" id="3.30.200.20">
    <property type="entry name" value="Phosphorylase Kinase, domain 1"/>
    <property type="match status" value="1"/>
</dbReference>
<dbReference type="SMART" id="SM00220">
    <property type="entry name" value="S_TKc"/>
    <property type="match status" value="1"/>
</dbReference>
<dbReference type="InterPro" id="IPR019734">
    <property type="entry name" value="TPR_rpt"/>
</dbReference>
<dbReference type="GO" id="GO:0004674">
    <property type="term" value="F:protein serine/threonine kinase activity"/>
    <property type="evidence" value="ECO:0007669"/>
    <property type="project" value="TreeGrafter"/>
</dbReference>
<dbReference type="InterPro" id="IPR008271">
    <property type="entry name" value="Ser/Thr_kinase_AS"/>
</dbReference>
<gene>
    <name evidence="7" type="ORF">KDA27_27990</name>
</gene>
<dbReference type="PROSITE" id="PS50011">
    <property type="entry name" value="PROTEIN_KINASE_DOM"/>
    <property type="match status" value="1"/>
</dbReference>
<dbReference type="EMBL" id="JAGQHS010000434">
    <property type="protein sequence ID" value="MCA9759670.1"/>
    <property type="molecule type" value="Genomic_DNA"/>
</dbReference>
<dbReference type="AlphaFoldDB" id="A0A956NHT2"/>
<evidence type="ECO:0000259" key="6">
    <source>
        <dbReference type="PROSITE" id="PS50011"/>
    </source>
</evidence>
<dbReference type="SUPFAM" id="SSF56112">
    <property type="entry name" value="Protein kinase-like (PK-like)"/>
    <property type="match status" value="1"/>
</dbReference>
<organism evidence="7 8">
    <name type="scientific">Eiseniibacteriota bacterium</name>
    <dbReference type="NCBI Taxonomy" id="2212470"/>
    <lineage>
        <taxon>Bacteria</taxon>
        <taxon>Candidatus Eiseniibacteriota</taxon>
    </lineage>
</organism>
<dbReference type="SMART" id="SM00028">
    <property type="entry name" value="TPR"/>
    <property type="match status" value="4"/>
</dbReference>
<name>A0A956NHT2_UNCEI</name>
<proteinExistence type="predicted"/>
<evidence type="ECO:0000256" key="2">
    <source>
        <dbReference type="ARBA" id="ARBA00022741"/>
    </source>
</evidence>
<accession>A0A956NHT2</accession>
<reference evidence="7" key="2">
    <citation type="journal article" date="2021" name="Microbiome">
        <title>Successional dynamics and alternative stable states in a saline activated sludge microbial community over 9 years.</title>
        <authorList>
            <person name="Wang Y."/>
            <person name="Ye J."/>
            <person name="Ju F."/>
            <person name="Liu L."/>
            <person name="Boyd J.A."/>
            <person name="Deng Y."/>
            <person name="Parks D.H."/>
            <person name="Jiang X."/>
            <person name="Yin X."/>
            <person name="Woodcroft B.J."/>
            <person name="Tyson G.W."/>
            <person name="Hugenholtz P."/>
            <person name="Polz M.F."/>
            <person name="Zhang T."/>
        </authorList>
    </citation>
    <scope>NUCLEOTIDE SEQUENCE</scope>
    <source>
        <strain evidence="7">HKST-UBA02</strain>
    </source>
</reference>
<keyword evidence="3 7" id="KW-0418">Kinase</keyword>
<dbReference type="Pfam" id="PF00069">
    <property type="entry name" value="Pkinase"/>
    <property type="match status" value="1"/>
</dbReference>
<dbReference type="InterPro" id="IPR017441">
    <property type="entry name" value="Protein_kinase_ATP_BS"/>
</dbReference>
<keyword evidence="2 5" id="KW-0547">Nucleotide-binding</keyword>
<dbReference type="InterPro" id="IPR011990">
    <property type="entry name" value="TPR-like_helical_dom_sf"/>
</dbReference>
<dbReference type="InterPro" id="IPR011009">
    <property type="entry name" value="Kinase-like_dom_sf"/>
</dbReference>
<dbReference type="PROSITE" id="PS00107">
    <property type="entry name" value="PROTEIN_KINASE_ATP"/>
    <property type="match status" value="1"/>
</dbReference>
<protein>
    <submittedName>
        <fullName evidence="7">Protein kinase</fullName>
    </submittedName>
</protein>
<dbReference type="CDD" id="cd14014">
    <property type="entry name" value="STKc_PknB_like"/>
    <property type="match status" value="1"/>
</dbReference>
<dbReference type="Proteomes" id="UP000739538">
    <property type="component" value="Unassembled WGS sequence"/>
</dbReference>
<feature type="binding site" evidence="5">
    <location>
        <position position="120"/>
    </location>
    <ligand>
        <name>ATP</name>
        <dbReference type="ChEBI" id="CHEBI:30616"/>
    </ligand>
</feature>
<dbReference type="PANTHER" id="PTHR43289">
    <property type="entry name" value="MITOGEN-ACTIVATED PROTEIN KINASE KINASE KINASE 20-RELATED"/>
    <property type="match status" value="1"/>
</dbReference>
<dbReference type="Gene3D" id="1.10.510.10">
    <property type="entry name" value="Transferase(Phosphotransferase) domain 1"/>
    <property type="match status" value="1"/>
</dbReference>
<dbReference type="SUPFAM" id="SSF48452">
    <property type="entry name" value="TPR-like"/>
    <property type="match status" value="1"/>
</dbReference>
<evidence type="ECO:0000313" key="8">
    <source>
        <dbReference type="Proteomes" id="UP000739538"/>
    </source>
</evidence>
<evidence type="ECO:0000256" key="5">
    <source>
        <dbReference type="PROSITE-ProRule" id="PRU10141"/>
    </source>
</evidence>
<evidence type="ECO:0000256" key="1">
    <source>
        <dbReference type="ARBA" id="ARBA00022679"/>
    </source>
</evidence>
<sequence>MTPDQWEAVVESFEAALALSATERDAFLDTVGRRDARLRAQIEALLEGDRAADQESFLTSPSSTLARLMEGIGMEALPADFPDPDQIGPYRVVERLGAGGMGVVFLAEQISPIRRKVAVKVLRRGIRSVTAIARFEIESQALAAMEHPNISVVHDAGVTDDHRPYIVMEYIRGVPITEYCDAGRLDVRERLRLFLDVCAGVQHAHQKGVIHRDLKPSNILVTEVDGRPVPKVIDFGVARIADSEANVTSSHLSISPLFGTLEYMSPDQIQDPSQEPDTRADVYSLGVVLYQLLTGQLPHLPTSGALRGDLDWISAKALAREAHERYRSPAELAEDIRRHLANEPVSVAPSSRRYRVGRFCRRHRRSVIAGSLIVVSLAGSLAWSTASLVRAKHAEAEARQEALTSERVAAFMTSVFEVANPFQDHFSVGDAGERITARELLDQGVVRIEDELAAEPEVQSRLLQVMGESFMELGDLDRAATVLNRAATALDRARQIAISSEGADLLDARILASQGHLELHRQNFLACDSLCSEALRRWDQTGLVDADRIETRNTLARAALSLGDLDRAEALARETLQVAHTAQDSAGTLAALGQILIVENRFAEAAEAYELSRTIEKKFRADE</sequence>
<reference evidence="7" key="1">
    <citation type="submission" date="2020-04" db="EMBL/GenBank/DDBJ databases">
        <authorList>
            <person name="Zhang T."/>
        </authorList>
    </citation>
    <scope>NUCLEOTIDE SEQUENCE</scope>
    <source>
        <strain evidence="7">HKST-UBA02</strain>
    </source>
</reference>
<evidence type="ECO:0000313" key="7">
    <source>
        <dbReference type="EMBL" id="MCA9759670.1"/>
    </source>
</evidence>
<comment type="caution">
    <text evidence="7">The sequence shown here is derived from an EMBL/GenBank/DDBJ whole genome shotgun (WGS) entry which is preliminary data.</text>
</comment>
<keyword evidence="1" id="KW-0808">Transferase</keyword>
<feature type="domain" description="Protein kinase" evidence="6">
    <location>
        <begin position="90"/>
        <end position="446"/>
    </location>
</feature>
<feature type="non-terminal residue" evidence="7">
    <location>
        <position position="623"/>
    </location>
</feature>
<dbReference type="GO" id="GO:0005524">
    <property type="term" value="F:ATP binding"/>
    <property type="evidence" value="ECO:0007669"/>
    <property type="project" value="UniProtKB-UniRule"/>
</dbReference>